<proteinExistence type="predicted"/>
<gene>
    <name evidence="1" type="ORF">METZ01_LOCUS183438</name>
</gene>
<organism evidence="1">
    <name type="scientific">marine metagenome</name>
    <dbReference type="NCBI Taxonomy" id="408172"/>
    <lineage>
        <taxon>unclassified sequences</taxon>
        <taxon>metagenomes</taxon>
        <taxon>ecological metagenomes</taxon>
    </lineage>
</organism>
<dbReference type="EMBL" id="UINC01036508">
    <property type="protein sequence ID" value="SVB30584.1"/>
    <property type="molecule type" value="Genomic_DNA"/>
</dbReference>
<reference evidence="1" key="1">
    <citation type="submission" date="2018-05" db="EMBL/GenBank/DDBJ databases">
        <authorList>
            <person name="Lanie J.A."/>
            <person name="Ng W.-L."/>
            <person name="Kazmierczak K.M."/>
            <person name="Andrzejewski T.M."/>
            <person name="Davidsen T.M."/>
            <person name="Wayne K.J."/>
            <person name="Tettelin H."/>
            <person name="Glass J.I."/>
            <person name="Rusch D."/>
            <person name="Podicherti R."/>
            <person name="Tsui H.-C.T."/>
            <person name="Winkler M.E."/>
        </authorList>
    </citation>
    <scope>NUCLEOTIDE SEQUENCE</scope>
</reference>
<sequence length="98" mass="11315">MSDLRPNTIETIKQKYVDVSDFLKRETIGSNYHRAQGQAEVYRAAIDRPSGVVMELVKTMLEENIVTLSELTKKIEIEKQQGRVEAIEYVINLLEFNK</sequence>
<evidence type="ECO:0000313" key="1">
    <source>
        <dbReference type="EMBL" id="SVB30584.1"/>
    </source>
</evidence>
<dbReference type="AlphaFoldDB" id="A0A382CXR0"/>
<protein>
    <submittedName>
        <fullName evidence="1">Uncharacterized protein</fullName>
    </submittedName>
</protein>
<accession>A0A382CXR0</accession>
<name>A0A382CXR0_9ZZZZ</name>